<comment type="caution">
    <text evidence="2">The sequence shown here is derived from an EMBL/GenBank/DDBJ whole genome shotgun (WGS) entry which is preliminary data.</text>
</comment>
<dbReference type="Pfam" id="PF07366">
    <property type="entry name" value="SnoaL"/>
    <property type="match status" value="1"/>
</dbReference>
<evidence type="ECO:0000256" key="1">
    <source>
        <dbReference type="SAM" id="SignalP"/>
    </source>
</evidence>
<dbReference type="PANTHER" id="PTHR38436">
    <property type="entry name" value="POLYKETIDE CYCLASE SNOAL-LIKE DOMAIN"/>
    <property type="match status" value="1"/>
</dbReference>
<dbReference type="Gene3D" id="3.10.450.50">
    <property type="match status" value="1"/>
</dbReference>
<reference evidence="2 3" key="1">
    <citation type="submission" date="2019-03" db="EMBL/GenBank/DDBJ databases">
        <title>Genomic Encyclopedia of Type Strains, Phase IV (KMG-IV): sequencing the most valuable type-strain genomes for metagenomic binning, comparative biology and taxonomic classification.</title>
        <authorList>
            <person name="Goeker M."/>
        </authorList>
    </citation>
    <scope>NUCLEOTIDE SEQUENCE [LARGE SCALE GENOMIC DNA]</scope>
    <source>
        <strain evidence="2 3">DSM 25287</strain>
    </source>
</reference>
<dbReference type="GO" id="GO:0030638">
    <property type="term" value="P:polyketide metabolic process"/>
    <property type="evidence" value="ECO:0007669"/>
    <property type="project" value="InterPro"/>
</dbReference>
<feature type="signal peptide" evidence="1">
    <location>
        <begin position="1"/>
        <end position="26"/>
    </location>
</feature>
<gene>
    <name evidence="2" type="ORF">EV699_10130</name>
</gene>
<keyword evidence="3" id="KW-1185">Reference proteome</keyword>
<dbReference type="EMBL" id="SLWY01000001">
    <property type="protein sequence ID" value="TCO83646.1"/>
    <property type="molecule type" value="Genomic_DNA"/>
</dbReference>
<evidence type="ECO:0000313" key="2">
    <source>
        <dbReference type="EMBL" id="TCO83646.1"/>
    </source>
</evidence>
<dbReference type="InterPro" id="IPR032710">
    <property type="entry name" value="NTF2-like_dom_sf"/>
</dbReference>
<evidence type="ECO:0000313" key="3">
    <source>
        <dbReference type="Proteomes" id="UP000295765"/>
    </source>
</evidence>
<dbReference type="SUPFAM" id="SSF54427">
    <property type="entry name" value="NTF2-like"/>
    <property type="match status" value="1"/>
</dbReference>
<protein>
    <submittedName>
        <fullName evidence="2">Steroid delta-isomerase-like uncharacterized protein</fullName>
    </submittedName>
</protein>
<accession>A0A4R2L7X4</accession>
<dbReference type="OrthoDB" id="7595152at2"/>
<name>A0A4R2L7X4_9GAMM</name>
<dbReference type="AlphaFoldDB" id="A0A4R2L7X4"/>
<proteinExistence type="predicted"/>
<dbReference type="GO" id="GO:0016853">
    <property type="term" value="F:isomerase activity"/>
    <property type="evidence" value="ECO:0007669"/>
    <property type="project" value="UniProtKB-KW"/>
</dbReference>
<sequence>MTHVHHRLATGLLLAATLLATGLAQAANDPLSVVRAYMAAWNAHNANLAASYLDYEVTYYDASVGTPQQGVVVARDNVIKAFINAFPDCQWTMDGKPLVDRDGVAFQWTFTGTNTGAFADGTKATGKPLVLHGLTLIRVKQGKIVYQGDYYDALGFNKQLGL</sequence>
<dbReference type="InterPro" id="IPR009959">
    <property type="entry name" value="Cyclase_SnoaL-like"/>
</dbReference>
<organism evidence="2 3">
    <name type="scientific">Plasticicumulans lactativorans</name>
    <dbReference type="NCBI Taxonomy" id="1133106"/>
    <lineage>
        <taxon>Bacteria</taxon>
        <taxon>Pseudomonadati</taxon>
        <taxon>Pseudomonadota</taxon>
        <taxon>Gammaproteobacteria</taxon>
        <taxon>Candidatus Competibacteraceae</taxon>
        <taxon>Plasticicumulans</taxon>
    </lineage>
</organism>
<keyword evidence="2" id="KW-0413">Isomerase</keyword>
<keyword evidence="1" id="KW-0732">Signal</keyword>
<dbReference type="Proteomes" id="UP000295765">
    <property type="component" value="Unassembled WGS sequence"/>
</dbReference>
<feature type="chain" id="PRO_5020679661" evidence="1">
    <location>
        <begin position="27"/>
        <end position="162"/>
    </location>
</feature>
<dbReference type="PANTHER" id="PTHR38436:SF1">
    <property type="entry name" value="ESTER CYCLASE"/>
    <property type="match status" value="1"/>
</dbReference>
<dbReference type="RefSeq" id="WP_132537924.1">
    <property type="nucleotide sequence ID" value="NZ_SLWY01000001.1"/>
</dbReference>